<gene>
    <name evidence="2" type="ORF">PP101_05</name>
</gene>
<reference evidence="3" key="1">
    <citation type="submission" date="2016-11" db="EMBL/GenBank/DDBJ databases">
        <authorList>
            <person name="Shneider M.M."/>
            <person name="Kabanova A.P."/>
            <person name="Vo T.N.H."/>
            <person name="Korzhenkov A."/>
            <person name="Samarov N.I."/>
            <person name="Toshchakov S.V."/>
            <person name="Miroshnikov K.K."/>
            <person name="Ignatov A.N."/>
            <person name="Kulikov E.E."/>
            <person name="Miroshnikov K.A."/>
        </authorList>
    </citation>
    <scope>NUCLEOTIDE SEQUENCE [LARGE SCALE GENOMIC DNA]</scope>
</reference>
<reference evidence="2 3" key="2">
    <citation type="submission" date="2018-04" db="EMBL/GenBank/DDBJ databases">
        <authorList>
            <person name="Shneider M.M."/>
            <person name="Kabanova A.P."/>
            <person name="Vo T.N.H."/>
            <person name="Korzhenkov A."/>
            <person name="Samarov N.I."/>
            <person name="Toshchakov S.V."/>
            <person name="Miroshnikov K.K."/>
            <person name="Ignatov A.N."/>
            <person name="Kulikov E.E."/>
            <person name="Miroshnikov K.A."/>
        </authorList>
    </citation>
    <scope>NUCLEOTIDE SEQUENCE [LARGE SCALE GENOMIC DNA]</scope>
</reference>
<dbReference type="Proteomes" id="UP000224355">
    <property type="component" value="Segment"/>
</dbReference>
<proteinExistence type="predicted"/>
<accession>A0A1J0MF33</accession>
<evidence type="ECO:0000313" key="3">
    <source>
        <dbReference type="Proteomes" id="UP000224355"/>
    </source>
</evidence>
<dbReference type="EMBL" id="KY087898">
    <property type="protein sequence ID" value="APD19736.1"/>
    <property type="molecule type" value="Genomic_DNA"/>
</dbReference>
<keyword evidence="1" id="KW-0812">Transmembrane</keyword>
<keyword evidence="1" id="KW-1133">Transmembrane helix</keyword>
<keyword evidence="3" id="KW-1185">Reference proteome</keyword>
<name>A0A1J0MF33_9CAUD</name>
<evidence type="ECO:0000256" key="1">
    <source>
        <dbReference type="SAM" id="Phobius"/>
    </source>
</evidence>
<protein>
    <submittedName>
        <fullName evidence="2">Uncharacterized protein</fullName>
    </submittedName>
</protein>
<dbReference type="SMR" id="A0A1J0MF33"/>
<sequence>MTRYEQMLMEELIRNTGGRRPVKKGVLYHIIDKLSMCFVLFILAIILKGVFL</sequence>
<keyword evidence="1" id="KW-0472">Membrane</keyword>
<feature type="transmembrane region" description="Helical" evidence="1">
    <location>
        <begin position="26"/>
        <end position="47"/>
    </location>
</feature>
<organism evidence="2 3">
    <name type="scientific">Pectobacterium phage PP101</name>
    <dbReference type="NCBI Taxonomy" id="1916414"/>
    <lineage>
        <taxon>Viruses</taxon>
        <taxon>Duplodnaviria</taxon>
        <taxon>Heunggongvirae</taxon>
        <taxon>Uroviricota</taxon>
        <taxon>Caudoviricetes</taxon>
        <taxon>Chaseviridae</taxon>
        <taxon>Cleopatravirinae</taxon>
        <taxon>Suwonvirus</taxon>
        <taxon>Suwonvirus PP101</taxon>
    </lineage>
</organism>
<evidence type="ECO:0000313" key="2">
    <source>
        <dbReference type="EMBL" id="APD19736.1"/>
    </source>
</evidence>